<dbReference type="HOGENOM" id="CLU_334159_0_0_1"/>
<feature type="compositionally biased region" description="Acidic residues" evidence="4">
    <location>
        <begin position="628"/>
        <end position="638"/>
    </location>
</feature>
<feature type="region of interest" description="Disordered" evidence="4">
    <location>
        <begin position="131"/>
        <end position="157"/>
    </location>
</feature>
<keyword evidence="6" id="KW-1185">Reference proteome</keyword>
<feature type="compositionally biased region" description="Acidic residues" evidence="4">
    <location>
        <begin position="271"/>
        <end position="285"/>
    </location>
</feature>
<comment type="subcellular location">
    <subcellularLocation>
        <location evidence="1">Nucleus</location>
    </subcellularLocation>
</comment>
<dbReference type="RefSeq" id="XP_001421608.1">
    <property type="nucleotide sequence ID" value="XM_001421571.1"/>
</dbReference>
<feature type="region of interest" description="Disordered" evidence="4">
    <location>
        <begin position="597"/>
        <end position="649"/>
    </location>
</feature>
<dbReference type="GO" id="GO:0000481">
    <property type="term" value="P:maturation of 5S rRNA"/>
    <property type="evidence" value="ECO:0007669"/>
    <property type="project" value="TreeGrafter"/>
</dbReference>
<keyword evidence="3" id="KW-0539">Nucleus</keyword>
<dbReference type="Gramene" id="ABO99901">
    <property type="protein sequence ID" value="ABO99901"/>
    <property type="gene ID" value="OSTLU_18354"/>
</dbReference>
<sequence length="855" mass="93553">MDFMKRVGGVDLVVNFAQQVAADDEKFDALIREGAFEVFTHALLADEDEVTVRGLIGLACALPRRRALRVKLAEDGECVRRLATLMGSSTDESLKGFAGGLFRALALDPETKGLVEKALREGEARDAINNAAVASSARAPAEMRQDDAQNEKEGGGAVESMSIEATNAMRLKLGLAPLREGASKKTHDADALRRDEAKAAETAALAEKIAARKRQREIEKLNAATTKLGDADDEEEDAGAWLAKSKTKMATKAQELERAKAAKVAAMFAERDEDAEASASEEEDEGAKKSKSAAYTSKDLRGLKVRHTADEINEGQEVVLTLKDTSVLDDEDDELENVLIAERKSRKKARKESTKKSDDPFGEGKDVEAKKTVLGKYDAHDEDAAMELDGEGGLDAAEEKRKAEIKARLAAELSGLKGKAETAEVVKGEQADFHTQEEMQAKFVKREKKKKMRKKLRKKHIDAAELEQDALAPESSDLGSRRSRGESSAEAKATTNEKDAKFANALQKAREVTDKKILAELAGEAEEEEDDELARALARSRKMANISNKAARSAPADVVAQVAARRQADEAKARENAANVADESLVFTDMSEFVQGINTQDGALDEVYDEDADTEEMPDVPPPPPPGGEDEPMDDEMPDVPPPPPQEEVDAHVNMPVLAEKHVVQKGLASTLALLKDKAQLDDAQNTRWSGRANDMKDRFDRQHVLEAHAIEEKAVDGYKFGFKLDKLDEFGRKLTPKEAFRELCHRFHGIEPGKMKREKRLRQFQEEQQRLKASSVMDDRIKDVQRDQATPYVVLSGHVRAGQARNADPVATMKREQESARATPAAASRGPSSASGLKASNATKVSFAMKPSKK</sequence>
<dbReference type="InterPro" id="IPR005011">
    <property type="entry name" value="SNU66/SART1"/>
</dbReference>
<feature type="compositionally biased region" description="Low complexity" evidence="4">
    <location>
        <begin position="131"/>
        <end position="140"/>
    </location>
</feature>
<dbReference type="eggNOG" id="KOG2217">
    <property type="taxonomic scope" value="Eukaryota"/>
</dbReference>
<dbReference type="GO" id="GO:0046540">
    <property type="term" value="C:U4/U6 x U5 tri-snRNP complex"/>
    <property type="evidence" value="ECO:0007669"/>
    <property type="project" value="TreeGrafter"/>
</dbReference>
<accession>A4S8F1</accession>
<evidence type="ECO:0000256" key="3">
    <source>
        <dbReference type="ARBA" id="ARBA00023242"/>
    </source>
</evidence>
<evidence type="ECO:0000256" key="4">
    <source>
        <dbReference type="SAM" id="MobiDB-lite"/>
    </source>
</evidence>
<dbReference type="PANTHER" id="PTHR14152">
    <property type="entry name" value="SQUAMOUS CELL CARCINOMA ANTIGEN RECOGNISED BY CYTOTOXIC T LYMPHOCYTES"/>
    <property type="match status" value="1"/>
</dbReference>
<protein>
    <submittedName>
        <fullName evidence="5">Uncharacterized protein</fullName>
    </submittedName>
</protein>
<dbReference type="Proteomes" id="UP000001568">
    <property type="component" value="Chromosome 15"/>
</dbReference>
<feature type="compositionally biased region" description="Acidic residues" evidence="4">
    <location>
        <begin position="327"/>
        <end position="336"/>
    </location>
</feature>
<comment type="similarity">
    <text evidence="2">Belongs to the SNU66/SART1 family.</text>
</comment>
<dbReference type="GeneID" id="5005696"/>
<feature type="region of interest" description="Disordered" evidence="4">
    <location>
        <begin position="805"/>
        <end position="855"/>
    </location>
</feature>
<dbReference type="OMA" id="KRRDYTG"/>
<dbReference type="EMBL" id="CP000595">
    <property type="protein sequence ID" value="ABO99901.1"/>
    <property type="molecule type" value="Genomic_DNA"/>
</dbReference>
<feature type="region of interest" description="Disordered" evidence="4">
    <location>
        <begin position="267"/>
        <end position="402"/>
    </location>
</feature>
<dbReference type="PANTHER" id="PTHR14152:SF5">
    <property type="entry name" value="U4_U6.U5 TRI-SNRNP-ASSOCIATED PROTEIN 1"/>
    <property type="match status" value="1"/>
</dbReference>
<feature type="region of interest" description="Disordered" evidence="4">
    <location>
        <begin position="444"/>
        <end position="502"/>
    </location>
</feature>
<dbReference type="AlphaFoldDB" id="A4S8F1"/>
<feature type="compositionally biased region" description="Basic and acidic residues" evidence="4">
    <location>
        <begin position="298"/>
        <end position="310"/>
    </location>
</feature>
<reference evidence="5 6" key="1">
    <citation type="journal article" date="2007" name="Proc. Natl. Acad. Sci. U.S.A.">
        <title>The tiny eukaryote Ostreococcus provides genomic insights into the paradox of plankton speciation.</title>
        <authorList>
            <person name="Palenik B."/>
            <person name="Grimwood J."/>
            <person name="Aerts A."/>
            <person name="Rouze P."/>
            <person name="Salamov A."/>
            <person name="Putnam N."/>
            <person name="Dupont C."/>
            <person name="Jorgensen R."/>
            <person name="Derelle E."/>
            <person name="Rombauts S."/>
            <person name="Zhou K."/>
            <person name="Otillar R."/>
            <person name="Merchant S.S."/>
            <person name="Podell S."/>
            <person name="Gaasterland T."/>
            <person name="Napoli C."/>
            <person name="Gendler K."/>
            <person name="Manuell A."/>
            <person name="Tai V."/>
            <person name="Vallon O."/>
            <person name="Piganeau G."/>
            <person name="Jancek S."/>
            <person name="Heijde M."/>
            <person name="Jabbari K."/>
            <person name="Bowler C."/>
            <person name="Lohr M."/>
            <person name="Robbens S."/>
            <person name="Werner G."/>
            <person name="Dubchak I."/>
            <person name="Pazour G.J."/>
            <person name="Ren Q."/>
            <person name="Paulsen I."/>
            <person name="Delwiche C."/>
            <person name="Schmutz J."/>
            <person name="Rokhsar D."/>
            <person name="Van de Peer Y."/>
            <person name="Moreau H."/>
            <person name="Grigoriev I.V."/>
        </authorList>
    </citation>
    <scope>NUCLEOTIDE SEQUENCE [LARGE SCALE GENOMIC DNA]</scope>
    <source>
        <strain evidence="5 6">CCE9901</strain>
    </source>
</reference>
<feature type="compositionally biased region" description="Low complexity" evidence="4">
    <location>
        <begin position="821"/>
        <end position="837"/>
    </location>
</feature>
<proteinExistence type="inferred from homology"/>
<feature type="compositionally biased region" description="Basic and acidic residues" evidence="4">
    <location>
        <begin position="479"/>
        <end position="501"/>
    </location>
</feature>
<organism evidence="5 6">
    <name type="scientific">Ostreococcus lucimarinus (strain CCE9901)</name>
    <dbReference type="NCBI Taxonomy" id="436017"/>
    <lineage>
        <taxon>Eukaryota</taxon>
        <taxon>Viridiplantae</taxon>
        <taxon>Chlorophyta</taxon>
        <taxon>Mamiellophyceae</taxon>
        <taxon>Mamiellales</taxon>
        <taxon>Bathycoccaceae</taxon>
        <taxon>Ostreococcus</taxon>
    </lineage>
</organism>
<dbReference type="STRING" id="436017.A4S8F1"/>
<evidence type="ECO:0000256" key="1">
    <source>
        <dbReference type="ARBA" id="ARBA00004123"/>
    </source>
</evidence>
<feature type="compositionally biased region" description="Basic and acidic residues" evidence="4">
    <location>
        <begin position="141"/>
        <end position="154"/>
    </location>
</feature>
<evidence type="ECO:0000313" key="6">
    <source>
        <dbReference type="Proteomes" id="UP000001568"/>
    </source>
</evidence>
<feature type="compositionally biased region" description="Acidic residues" evidence="4">
    <location>
        <begin position="603"/>
        <end position="618"/>
    </location>
</feature>
<gene>
    <name evidence="5" type="ORF">OSTLU_18354</name>
</gene>
<feature type="compositionally biased region" description="Basic and acidic residues" evidence="4">
    <location>
        <begin position="351"/>
        <end position="383"/>
    </location>
</feature>
<dbReference type="Pfam" id="PF03343">
    <property type="entry name" value="SART-1"/>
    <property type="match status" value="1"/>
</dbReference>
<name>A4S8F1_OSTLU</name>
<dbReference type="KEGG" id="olu:OSTLU_18354"/>
<dbReference type="GO" id="GO:0045292">
    <property type="term" value="P:mRNA cis splicing, via spliceosome"/>
    <property type="evidence" value="ECO:0007669"/>
    <property type="project" value="TreeGrafter"/>
</dbReference>
<evidence type="ECO:0000256" key="2">
    <source>
        <dbReference type="ARBA" id="ARBA00006076"/>
    </source>
</evidence>
<feature type="compositionally biased region" description="Basic residues" evidence="4">
    <location>
        <begin position="444"/>
        <end position="460"/>
    </location>
</feature>
<dbReference type="OrthoDB" id="5583at2759"/>
<evidence type="ECO:0000313" key="5">
    <source>
        <dbReference type="EMBL" id="ABO99901.1"/>
    </source>
</evidence>